<feature type="transmembrane region" description="Helical" evidence="7">
    <location>
        <begin position="240"/>
        <end position="260"/>
    </location>
</feature>
<evidence type="ECO:0000256" key="1">
    <source>
        <dbReference type="ARBA" id="ARBA00004141"/>
    </source>
</evidence>
<feature type="transmembrane region" description="Helical" evidence="7">
    <location>
        <begin position="84"/>
        <end position="106"/>
    </location>
</feature>
<evidence type="ECO:0000256" key="3">
    <source>
        <dbReference type="ARBA" id="ARBA00022448"/>
    </source>
</evidence>
<keyword evidence="5 7" id="KW-1133">Transmembrane helix</keyword>
<protein>
    <submittedName>
        <fullName evidence="8">Membrane-associated protein, putative</fullName>
    </submittedName>
</protein>
<evidence type="ECO:0000313" key="9">
    <source>
        <dbReference type="Proteomes" id="UP000051952"/>
    </source>
</evidence>
<feature type="transmembrane region" description="Helical" evidence="7">
    <location>
        <begin position="140"/>
        <end position="163"/>
    </location>
</feature>
<feature type="transmembrane region" description="Helical" evidence="7">
    <location>
        <begin position="12"/>
        <end position="36"/>
    </location>
</feature>
<keyword evidence="4 7" id="KW-0812">Transmembrane</keyword>
<evidence type="ECO:0000256" key="4">
    <source>
        <dbReference type="ARBA" id="ARBA00022692"/>
    </source>
</evidence>
<dbReference type="PANTHER" id="PTHR42253">
    <property type="entry name" value="TRANSMEMBRANE PROTEIN-RELATED"/>
    <property type="match status" value="1"/>
</dbReference>
<dbReference type="PANTHER" id="PTHR42253:SF1">
    <property type="entry name" value="TRANSMEMBRANE PROTEIN"/>
    <property type="match status" value="1"/>
</dbReference>
<proteinExistence type="inferred from homology"/>
<gene>
    <name evidence="8" type="ORF">BSAL_06870</name>
</gene>
<dbReference type="EMBL" id="CYKH01001359">
    <property type="protein sequence ID" value="CUG86667.1"/>
    <property type="molecule type" value="Genomic_DNA"/>
</dbReference>
<evidence type="ECO:0000256" key="6">
    <source>
        <dbReference type="ARBA" id="ARBA00023136"/>
    </source>
</evidence>
<dbReference type="InterPro" id="IPR013936">
    <property type="entry name" value="CRT-like"/>
</dbReference>
<sequence length="266" mass="29192">MDTIRQLSYQELLFIFASVLMVISGYAGQILVMNLWLNNMGTIAPTQAPLSAISTTLFFGGALVFRIFMHWETISFRFMLNKRAVVLGVALGFCNAFSGIIMVYAAPNTPEIMQTLLLCTQVFWTLAGSKLFLKDERNLINVLVVASFLCVAGGIVVGALPTFSESSNSSSSSSSKWWTIIFCASMIPAALFNVFASMFMQEFTELPPTAILEDGSPLLINQAELVTDDHVRGDDATVKLTMLVLLSLGLVFWAFALLPLNATPWF</sequence>
<comment type="similarity">
    <text evidence="2">Belongs to the CRT-like transporter family.</text>
</comment>
<dbReference type="Pfam" id="PF08627">
    <property type="entry name" value="CRT-like"/>
    <property type="match status" value="1"/>
</dbReference>
<organism evidence="8 9">
    <name type="scientific">Bodo saltans</name>
    <name type="common">Flagellated protozoan</name>
    <dbReference type="NCBI Taxonomy" id="75058"/>
    <lineage>
        <taxon>Eukaryota</taxon>
        <taxon>Discoba</taxon>
        <taxon>Euglenozoa</taxon>
        <taxon>Kinetoplastea</taxon>
        <taxon>Metakinetoplastina</taxon>
        <taxon>Eubodonida</taxon>
        <taxon>Bodonidae</taxon>
        <taxon>Bodo</taxon>
    </lineage>
</organism>
<keyword evidence="3" id="KW-0813">Transport</keyword>
<evidence type="ECO:0000313" key="8">
    <source>
        <dbReference type="EMBL" id="CUG86667.1"/>
    </source>
</evidence>
<evidence type="ECO:0000256" key="5">
    <source>
        <dbReference type="ARBA" id="ARBA00022989"/>
    </source>
</evidence>
<feature type="transmembrane region" description="Helical" evidence="7">
    <location>
        <begin position="112"/>
        <end position="133"/>
    </location>
</feature>
<dbReference type="AlphaFoldDB" id="A0A0S4J5F0"/>
<reference evidence="9" key="1">
    <citation type="submission" date="2015-09" db="EMBL/GenBank/DDBJ databases">
        <authorList>
            <consortium name="Pathogen Informatics"/>
        </authorList>
    </citation>
    <scope>NUCLEOTIDE SEQUENCE [LARGE SCALE GENOMIC DNA]</scope>
    <source>
        <strain evidence="9">Lake Konstanz</strain>
    </source>
</reference>
<feature type="transmembrane region" description="Helical" evidence="7">
    <location>
        <begin position="175"/>
        <end position="196"/>
    </location>
</feature>
<name>A0A0S4J5F0_BODSA</name>
<dbReference type="Proteomes" id="UP000051952">
    <property type="component" value="Unassembled WGS sequence"/>
</dbReference>
<accession>A0A0S4J5F0</accession>
<evidence type="ECO:0000256" key="2">
    <source>
        <dbReference type="ARBA" id="ARBA00006690"/>
    </source>
</evidence>
<feature type="non-terminal residue" evidence="8">
    <location>
        <position position="266"/>
    </location>
</feature>
<comment type="subcellular location">
    <subcellularLocation>
        <location evidence="1">Membrane</location>
        <topology evidence="1">Multi-pass membrane protein</topology>
    </subcellularLocation>
</comment>
<dbReference type="VEuPathDB" id="TriTrypDB:BSAL_06870"/>
<feature type="transmembrane region" description="Helical" evidence="7">
    <location>
        <begin position="48"/>
        <end position="68"/>
    </location>
</feature>
<keyword evidence="9" id="KW-1185">Reference proteome</keyword>
<keyword evidence="6 7" id="KW-0472">Membrane</keyword>
<dbReference type="GO" id="GO:0016020">
    <property type="term" value="C:membrane"/>
    <property type="evidence" value="ECO:0007669"/>
    <property type="project" value="UniProtKB-SubCell"/>
</dbReference>
<evidence type="ECO:0000256" key="7">
    <source>
        <dbReference type="SAM" id="Phobius"/>
    </source>
</evidence>